<dbReference type="GO" id="GO:0003952">
    <property type="term" value="F:NAD+ synthase (glutamine-hydrolyzing) activity"/>
    <property type="evidence" value="ECO:0007669"/>
    <property type="project" value="UniProtKB-EC"/>
</dbReference>
<dbReference type="NCBIfam" id="NF010588">
    <property type="entry name" value="PRK13981.1"/>
    <property type="match status" value="1"/>
</dbReference>
<evidence type="ECO:0000256" key="3">
    <source>
        <dbReference type="ARBA" id="ARBA00012743"/>
    </source>
</evidence>
<evidence type="ECO:0000256" key="7">
    <source>
        <dbReference type="ARBA" id="ARBA00023027"/>
    </source>
</evidence>
<comment type="pathway">
    <text evidence="1">Cofactor biosynthesis; NAD(+) biosynthesis; NAD(+) from deamido-NAD(+) (L-Gln route): step 1/1.</text>
</comment>
<evidence type="ECO:0000256" key="4">
    <source>
        <dbReference type="ARBA" id="ARBA00022598"/>
    </source>
</evidence>
<comment type="similarity">
    <text evidence="2">In the C-terminal section; belongs to the NAD synthetase family.</text>
</comment>
<dbReference type="GO" id="GO:0005737">
    <property type="term" value="C:cytoplasm"/>
    <property type="evidence" value="ECO:0007669"/>
    <property type="project" value="InterPro"/>
</dbReference>
<evidence type="ECO:0000313" key="15">
    <source>
        <dbReference type="EMBL" id="CAB5036479.1"/>
    </source>
</evidence>
<dbReference type="PANTHER" id="PTHR23090:SF9">
    <property type="entry name" value="GLUTAMINE-DEPENDENT NAD(+) SYNTHETASE"/>
    <property type="match status" value="1"/>
</dbReference>
<dbReference type="HAMAP" id="MF_02090">
    <property type="entry name" value="NadE_glutamine_dep"/>
    <property type="match status" value="1"/>
</dbReference>
<dbReference type="CDD" id="cd07570">
    <property type="entry name" value="GAT_Gln-NAD-synth"/>
    <property type="match status" value="1"/>
</dbReference>
<evidence type="ECO:0000256" key="5">
    <source>
        <dbReference type="ARBA" id="ARBA00022741"/>
    </source>
</evidence>
<dbReference type="Pfam" id="PF00795">
    <property type="entry name" value="CN_hydrolase"/>
    <property type="match status" value="1"/>
</dbReference>
<dbReference type="FunFam" id="3.40.50.620:FF:000106">
    <property type="entry name" value="Glutamine-dependent NAD(+) synthetase"/>
    <property type="match status" value="1"/>
</dbReference>
<evidence type="ECO:0000313" key="11">
    <source>
        <dbReference type="EMBL" id="CAB4684985.1"/>
    </source>
</evidence>
<dbReference type="NCBIfam" id="TIGR00552">
    <property type="entry name" value="nadE"/>
    <property type="match status" value="1"/>
</dbReference>
<evidence type="ECO:0000313" key="12">
    <source>
        <dbReference type="EMBL" id="CAB4717546.1"/>
    </source>
</evidence>
<feature type="domain" description="CN hydrolase" evidence="9">
    <location>
        <begin position="24"/>
        <end position="279"/>
    </location>
</feature>
<dbReference type="InterPro" id="IPR022310">
    <property type="entry name" value="NAD/GMP_synthase"/>
</dbReference>
<dbReference type="EC" id="6.3.5.1" evidence="3"/>
<evidence type="ECO:0000259" key="9">
    <source>
        <dbReference type="PROSITE" id="PS50263"/>
    </source>
</evidence>
<dbReference type="InterPro" id="IPR014445">
    <property type="entry name" value="Gln-dep_NAD_synthase"/>
</dbReference>
<keyword evidence="5" id="KW-0547">Nucleotide-binding</keyword>
<sequence>MSASADAGQIPVQPGPTVNPSAQLRLALAQVNPTLGAIDDNCELILKYVKHGATGGAHIVVFPEMVVTGYPVEDLALRSAFRLASRTAVAQLATQLSLSGLGEIVVVVGYLDQIDGALDRLGTPVGAPQNALAVIYRNQVVATYAKRHLPNYGVFDEFRNFIPGAKSLVVRVHGIDLAFAICEDIWQDGGLMPEIAARTPGALVVINGSPYEKEKDDVRLNLISRRAREIGAPVAYVNLVGGQDELVFDGDSVVVNQRGETMARAPQFSEGLLLIDMQSKSHSSVPDVVISDQILAPYPPNSAGIAPSLDREAEIWGALVTGLRDYVEKGKFKSVILGVSGGIDSALVTAIAVDAIGADRVHGVALPSKYSSDHSLNDAQELATNTGIHFRVVPIQTMVDSYLELLHFTGVAEENLQARVRGTTLMGISNQEGHLVLATGNKSELAVGYSTIYGDAVGGYAPIKDLWKSLVWELARWRNKVAITNGQTPPIPIRSIEKEPSAELRPDQKDTDSLGDYLTLDQILNRYVTQDQSAQEIVAAGFDPAVVNRVVGLVDAAEYKRRQYPPGTKISTRAFGKDRRLPIISAWGRQAK</sequence>
<protein>
    <recommendedName>
        <fullName evidence="3">NAD(+) synthase (glutamine-hydrolyzing)</fullName>
        <ecNumber evidence="3">6.3.5.1</ecNumber>
    </recommendedName>
</protein>
<organism evidence="12">
    <name type="scientific">freshwater metagenome</name>
    <dbReference type="NCBI Taxonomy" id="449393"/>
    <lineage>
        <taxon>unclassified sequences</taxon>
        <taxon>metagenomes</taxon>
        <taxon>ecological metagenomes</taxon>
    </lineage>
</organism>
<dbReference type="InterPro" id="IPR003010">
    <property type="entry name" value="C-N_Hydrolase"/>
</dbReference>
<name>A0A6J6R3J0_9ZZZZ</name>
<dbReference type="EMBL" id="CAEZYJ010000042">
    <property type="protein sequence ID" value="CAB4717546.1"/>
    <property type="molecule type" value="Genomic_DNA"/>
</dbReference>
<dbReference type="PIRSF" id="PIRSF006630">
    <property type="entry name" value="NADS_GAT"/>
    <property type="match status" value="1"/>
</dbReference>
<dbReference type="GO" id="GO:0004359">
    <property type="term" value="F:glutaminase activity"/>
    <property type="evidence" value="ECO:0007669"/>
    <property type="project" value="InterPro"/>
</dbReference>
<feature type="region of interest" description="Disordered" evidence="8">
    <location>
        <begin position="488"/>
        <end position="510"/>
    </location>
</feature>
<dbReference type="PROSITE" id="PS50263">
    <property type="entry name" value="CN_HYDROLASE"/>
    <property type="match status" value="1"/>
</dbReference>
<dbReference type="SUPFAM" id="SSF56317">
    <property type="entry name" value="Carbon-nitrogen hydrolase"/>
    <property type="match status" value="1"/>
</dbReference>
<dbReference type="EMBL" id="CAFBLI010000037">
    <property type="protein sequence ID" value="CAB4865313.1"/>
    <property type="molecule type" value="Genomic_DNA"/>
</dbReference>
<evidence type="ECO:0000313" key="10">
    <source>
        <dbReference type="EMBL" id="CAB4608372.1"/>
    </source>
</evidence>
<keyword evidence="7" id="KW-0520">NAD</keyword>
<gene>
    <name evidence="10" type="ORF">UFOPK1811_01262</name>
    <name evidence="11" type="ORF">UFOPK2360_00805</name>
    <name evidence="12" type="ORF">UFOPK2659_00433</name>
    <name evidence="13" type="ORF">UFOPK2922_01043</name>
    <name evidence="14" type="ORF">UFOPK3306_00648</name>
    <name evidence="15" type="ORF">UFOPK4209_00449</name>
</gene>
<dbReference type="GO" id="GO:0000257">
    <property type="term" value="F:nitrilase activity"/>
    <property type="evidence" value="ECO:0007669"/>
    <property type="project" value="UniProtKB-ARBA"/>
</dbReference>
<dbReference type="GO" id="GO:0009435">
    <property type="term" value="P:NAD+ biosynthetic process"/>
    <property type="evidence" value="ECO:0007669"/>
    <property type="project" value="UniProtKB-UniPathway"/>
</dbReference>
<dbReference type="InterPro" id="IPR036526">
    <property type="entry name" value="C-N_Hydrolase_sf"/>
</dbReference>
<dbReference type="PROSITE" id="PS00920">
    <property type="entry name" value="NITRIL_CHT_1"/>
    <property type="match status" value="1"/>
</dbReference>
<keyword evidence="6" id="KW-0067">ATP-binding</keyword>
<proteinExistence type="inferred from homology"/>
<dbReference type="EMBL" id="CAEZZS010000050">
    <property type="protein sequence ID" value="CAB4781023.1"/>
    <property type="molecule type" value="Genomic_DNA"/>
</dbReference>
<dbReference type="EMBL" id="CAFBPY010000049">
    <property type="protein sequence ID" value="CAB5036479.1"/>
    <property type="molecule type" value="Genomic_DNA"/>
</dbReference>
<evidence type="ECO:0000313" key="13">
    <source>
        <dbReference type="EMBL" id="CAB4781023.1"/>
    </source>
</evidence>
<evidence type="ECO:0000256" key="2">
    <source>
        <dbReference type="ARBA" id="ARBA00007145"/>
    </source>
</evidence>
<feature type="compositionally biased region" description="Basic and acidic residues" evidence="8">
    <location>
        <begin position="495"/>
        <end position="510"/>
    </location>
</feature>
<keyword evidence="4" id="KW-0436">Ligase</keyword>
<evidence type="ECO:0000256" key="8">
    <source>
        <dbReference type="SAM" id="MobiDB-lite"/>
    </source>
</evidence>
<dbReference type="InterPro" id="IPR000132">
    <property type="entry name" value="Nitrilase/CN_hydratase_CS"/>
</dbReference>
<evidence type="ECO:0000313" key="14">
    <source>
        <dbReference type="EMBL" id="CAB4865313.1"/>
    </source>
</evidence>
<evidence type="ECO:0000256" key="6">
    <source>
        <dbReference type="ARBA" id="ARBA00022840"/>
    </source>
</evidence>
<reference evidence="12" key="1">
    <citation type="submission" date="2020-05" db="EMBL/GenBank/DDBJ databases">
        <authorList>
            <person name="Chiriac C."/>
            <person name="Salcher M."/>
            <person name="Ghai R."/>
            <person name="Kavagutti S V."/>
        </authorList>
    </citation>
    <scope>NUCLEOTIDE SEQUENCE</scope>
</reference>
<dbReference type="AlphaFoldDB" id="A0A6J6R3J0"/>
<dbReference type="UniPathway" id="UPA00253">
    <property type="reaction ID" value="UER00334"/>
</dbReference>
<evidence type="ECO:0000256" key="1">
    <source>
        <dbReference type="ARBA" id="ARBA00005188"/>
    </source>
</evidence>
<dbReference type="SUPFAM" id="SSF52402">
    <property type="entry name" value="Adenine nucleotide alpha hydrolases-like"/>
    <property type="match status" value="1"/>
</dbReference>
<dbReference type="EMBL" id="CAEZUJ010000080">
    <property type="protein sequence ID" value="CAB4608372.1"/>
    <property type="molecule type" value="Genomic_DNA"/>
</dbReference>
<dbReference type="PANTHER" id="PTHR23090">
    <property type="entry name" value="NH 3 /GLUTAMINE-DEPENDENT NAD + SYNTHETASE"/>
    <property type="match status" value="1"/>
</dbReference>
<dbReference type="InterPro" id="IPR014729">
    <property type="entry name" value="Rossmann-like_a/b/a_fold"/>
</dbReference>
<accession>A0A6J6R3J0</accession>
<dbReference type="InterPro" id="IPR003694">
    <property type="entry name" value="NAD_synthase"/>
</dbReference>
<dbReference type="CDD" id="cd00553">
    <property type="entry name" value="NAD_synthase"/>
    <property type="match status" value="1"/>
</dbReference>
<dbReference type="EMBL" id="CAEZXH010000043">
    <property type="protein sequence ID" value="CAB4684985.1"/>
    <property type="molecule type" value="Genomic_DNA"/>
</dbReference>
<dbReference type="Gene3D" id="3.60.110.10">
    <property type="entry name" value="Carbon-nitrogen hydrolase"/>
    <property type="match status" value="1"/>
</dbReference>
<dbReference type="GO" id="GO:0005524">
    <property type="term" value="F:ATP binding"/>
    <property type="evidence" value="ECO:0007669"/>
    <property type="project" value="UniProtKB-KW"/>
</dbReference>
<dbReference type="Gene3D" id="3.40.50.620">
    <property type="entry name" value="HUPs"/>
    <property type="match status" value="1"/>
</dbReference>
<dbReference type="Pfam" id="PF02540">
    <property type="entry name" value="NAD_synthase"/>
    <property type="match status" value="1"/>
</dbReference>